<dbReference type="STRING" id="698738.OLEAN_C24930"/>
<gene>
    <name evidence="1" type="ORF">OLEAN_C24930</name>
</gene>
<organism evidence="1 2">
    <name type="scientific">Oleispira antarctica RB-8</name>
    <dbReference type="NCBI Taxonomy" id="698738"/>
    <lineage>
        <taxon>Bacteria</taxon>
        <taxon>Pseudomonadati</taxon>
        <taxon>Pseudomonadota</taxon>
        <taxon>Gammaproteobacteria</taxon>
        <taxon>Oceanospirillales</taxon>
        <taxon>Oceanospirillaceae</taxon>
        <taxon>Oleispira</taxon>
    </lineage>
</organism>
<evidence type="ECO:0008006" key="3">
    <source>
        <dbReference type="Google" id="ProtNLM"/>
    </source>
</evidence>
<dbReference type="InterPro" id="IPR007438">
    <property type="entry name" value="DUF488"/>
</dbReference>
<accession>R4YUH0</accession>
<keyword evidence="2" id="KW-1185">Reference proteome</keyword>
<dbReference type="PATRIC" id="fig|698738.3.peg.2580"/>
<proteinExistence type="predicted"/>
<dbReference type="KEGG" id="oai:OLEAN_C24930"/>
<dbReference type="OrthoDB" id="9789109at2"/>
<dbReference type="AlphaFoldDB" id="R4YUH0"/>
<dbReference type="Proteomes" id="UP000032749">
    <property type="component" value="Chromosome"/>
</dbReference>
<dbReference type="PANTHER" id="PTHR39337">
    <property type="entry name" value="BLR5642 PROTEIN"/>
    <property type="match status" value="1"/>
</dbReference>
<dbReference type="EMBL" id="FO203512">
    <property type="protein sequence ID" value="CCK76669.1"/>
    <property type="molecule type" value="Genomic_DNA"/>
</dbReference>
<evidence type="ECO:0000313" key="2">
    <source>
        <dbReference type="Proteomes" id="UP000032749"/>
    </source>
</evidence>
<dbReference type="HOGENOM" id="CLU_077467_2_2_6"/>
<dbReference type="PANTHER" id="PTHR39337:SF1">
    <property type="entry name" value="BLR5642 PROTEIN"/>
    <property type="match status" value="1"/>
</dbReference>
<reference evidence="1 2" key="1">
    <citation type="journal article" date="2013" name="Nat. Commun.">
        <title>Genome sequence and functional genomic analysis of the oil-degrading bacterium Oleispira antarctica.</title>
        <authorList>
            <person name="Kube M."/>
            <person name="Chernikova T.N."/>
            <person name="Al-Ramahi Y."/>
            <person name="Beloqui A."/>
            <person name="Lopez-Cortez N."/>
            <person name="Guazzaroni M.E."/>
            <person name="Heipieper H.J."/>
            <person name="Klages S."/>
            <person name="Kotsyurbenko O.R."/>
            <person name="Langer I."/>
            <person name="Nechitaylo T.Y."/>
            <person name="Lunsdorf H."/>
            <person name="Fernandez M."/>
            <person name="Juarez S."/>
            <person name="Ciordia S."/>
            <person name="Singer A."/>
            <person name="Kagan O."/>
            <person name="Egorova O."/>
            <person name="Petit P.A."/>
            <person name="Stogios P."/>
            <person name="Kim Y."/>
            <person name="Tchigvintsev A."/>
            <person name="Flick R."/>
            <person name="Denaro R."/>
            <person name="Genovese M."/>
            <person name="Albar J.P."/>
            <person name="Reva O.N."/>
            <person name="Martinez-Gomariz M."/>
            <person name="Tran H."/>
            <person name="Ferrer M."/>
            <person name="Savchenko A."/>
            <person name="Yakunin A.F."/>
            <person name="Yakimov M.M."/>
            <person name="Golyshina O.V."/>
            <person name="Reinhardt R."/>
            <person name="Golyshin P.N."/>
        </authorList>
    </citation>
    <scope>NUCLEOTIDE SEQUENCE [LARGE SCALE GENOMIC DNA]</scope>
</reference>
<evidence type="ECO:0000313" key="1">
    <source>
        <dbReference type="EMBL" id="CCK76669.1"/>
    </source>
</evidence>
<dbReference type="Pfam" id="PF04343">
    <property type="entry name" value="DUF488"/>
    <property type="match status" value="1"/>
</dbReference>
<sequence length="146" mass="17383">MKTYTIGFTQKSAKTFFEHIIDADIKTVIDVRLNNVSQLSGFAKKNDLKYFLETLCDADYLHIPDFAPTKEMLNAYKKKEITWHSYEDKFINLISRRNVERIIKPELIENSCFLCSEHEPHFCHRRLLVNYLNEQLNLNLDIRHLF</sequence>
<protein>
    <recommendedName>
        <fullName evidence="3">DUF488 domain-containing protein</fullName>
    </recommendedName>
</protein>
<name>R4YUH0_OLEAN</name>